<evidence type="ECO:0000313" key="2">
    <source>
        <dbReference type="EMBL" id="MBO8424452.1"/>
    </source>
</evidence>
<evidence type="ECO:0000313" key="3">
    <source>
        <dbReference type="Proteomes" id="UP000727857"/>
    </source>
</evidence>
<dbReference type="InterPro" id="IPR000600">
    <property type="entry name" value="ROK"/>
</dbReference>
<sequence length="314" mass="33133">MYYIGIDIGGMTIKGGLTDENGKFYAKKAIDTKPEREYPEIVKDIAELCKDLAASAGVDISEVAAVGMGIPGTIDSAKGVITYSNNINFEKVPIVKEFRKYIDVPTRISNDANVAALGEARFGSGKGSKDVVFVTLGTGVGTGIIVNGVLLEGKGGAGAEGGHTCLKIGGEPCSCGKRGCWEAYASATALIRQTTRAMEKNPSSLMHKFAAEEGKVSGKTAFLAAKAGDKAGQAVVDAYVKYVAEGIISMVNLFRPDCVLIGGGVSNEGDYFMKRVQRRVNRFSYGGKRNPRVEVRKAELKNDAGILGAVALCL</sequence>
<comment type="similarity">
    <text evidence="1">Belongs to the ROK (NagC/XylR) family.</text>
</comment>
<dbReference type="PROSITE" id="PS01125">
    <property type="entry name" value="ROK"/>
    <property type="match status" value="1"/>
</dbReference>
<dbReference type="Proteomes" id="UP000727857">
    <property type="component" value="Unassembled WGS sequence"/>
</dbReference>
<gene>
    <name evidence="2" type="ORF">IAB16_05490</name>
</gene>
<evidence type="ECO:0000256" key="1">
    <source>
        <dbReference type="ARBA" id="ARBA00006479"/>
    </source>
</evidence>
<dbReference type="AlphaFoldDB" id="A0A940IDR8"/>
<reference evidence="2" key="1">
    <citation type="submission" date="2020-10" db="EMBL/GenBank/DDBJ databases">
        <authorList>
            <person name="Gilroy R."/>
        </authorList>
    </citation>
    <scope>NUCLEOTIDE SEQUENCE</scope>
    <source>
        <strain evidence="2">517</strain>
    </source>
</reference>
<organism evidence="2 3">
    <name type="scientific">Candidatus Stercoripulliclostridium pullicola</name>
    <dbReference type="NCBI Taxonomy" id="2840953"/>
    <lineage>
        <taxon>Bacteria</taxon>
        <taxon>Bacillati</taxon>
        <taxon>Bacillota</taxon>
        <taxon>Clostridia</taxon>
        <taxon>Eubacteriales</taxon>
        <taxon>Candidatus Stercoripulliclostridium</taxon>
    </lineage>
</organism>
<dbReference type="SUPFAM" id="SSF53067">
    <property type="entry name" value="Actin-like ATPase domain"/>
    <property type="match status" value="1"/>
</dbReference>
<dbReference type="Pfam" id="PF00480">
    <property type="entry name" value="ROK"/>
    <property type="match status" value="1"/>
</dbReference>
<dbReference type="Gene3D" id="3.30.420.40">
    <property type="match status" value="2"/>
</dbReference>
<dbReference type="EMBL" id="JADINF010000139">
    <property type="protein sequence ID" value="MBO8424452.1"/>
    <property type="molecule type" value="Genomic_DNA"/>
</dbReference>
<dbReference type="InterPro" id="IPR043129">
    <property type="entry name" value="ATPase_NBD"/>
</dbReference>
<reference evidence="2" key="2">
    <citation type="journal article" date="2021" name="PeerJ">
        <title>Extensive microbial diversity within the chicken gut microbiome revealed by metagenomics and culture.</title>
        <authorList>
            <person name="Gilroy R."/>
            <person name="Ravi A."/>
            <person name="Getino M."/>
            <person name="Pursley I."/>
            <person name="Horton D.L."/>
            <person name="Alikhan N.F."/>
            <person name="Baker D."/>
            <person name="Gharbi K."/>
            <person name="Hall N."/>
            <person name="Watson M."/>
            <person name="Adriaenssens E.M."/>
            <person name="Foster-Nyarko E."/>
            <person name="Jarju S."/>
            <person name="Secka A."/>
            <person name="Antonio M."/>
            <person name="Oren A."/>
            <person name="Chaudhuri R.R."/>
            <person name="La Ragione R."/>
            <person name="Hildebrand F."/>
            <person name="Pallen M.J."/>
        </authorList>
    </citation>
    <scope>NUCLEOTIDE SEQUENCE</scope>
    <source>
        <strain evidence="2">517</strain>
    </source>
</reference>
<comment type="caution">
    <text evidence="2">The sequence shown here is derived from an EMBL/GenBank/DDBJ whole genome shotgun (WGS) entry which is preliminary data.</text>
</comment>
<name>A0A940IDR8_9FIRM</name>
<accession>A0A940IDR8</accession>
<protein>
    <submittedName>
        <fullName evidence="2">ROK family protein</fullName>
    </submittedName>
</protein>
<proteinExistence type="inferred from homology"/>
<dbReference type="PANTHER" id="PTHR18964:SF149">
    <property type="entry name" value="BIFUNCTIONAL UDP-N-ACETYLGLUCOSAMINE 2-EPIMERASE_N-ACETYLMANNOSAMINE KINASE"/>
    <property type="match status" value="1"/>
</dbReference>
<dbReference type="PANTHER" id="PTHR18964">
    <property type="entry name" value="ROK (REPRESSOR, ORF, KINASE) FAMILY"/>
    <property type="match status" value="1"/>
</dbReference>
<dbReference type="InterPro" id="IPR049874">
    <property type="entry name" value="ROK_cs"/>
</dbReference>